<evidence type="ECO:0000313" key="3">
    <source>
        <dbReference type="EMBL" id="PWW81330.1"/>
    </source>
</evidence>
<keyword evidence="1" id="KW-1133">Transmembrane helix</keyword>
<dbReference type="RefSeq" id="WP_110024117.1">
    <property type="nucleotide sequence ID" value="NZ_PDNZ01000008.1"/>
</dbReference>
<sequence>MQKNIGVLDRNVRIILGSVMLLAGLVFQGWWWLTGLVPLITGIVGFCPLYPLMGFNTAGGYGSTGGYLDPSVKPAKQEKRMPV</sequence>
<name>A0A317T532_9CHLB</name>
<feature type="transmembrane region" description="Helical" evidence="1">
    <location>
        <begin position="36"/>
        <end position="53"/>
    </location>
</feature>
<evidence type="ECO:0000256" key="1">
    <source>
        <dbReference type="SAM" id="Phobius"/>
    </source>
</evidence>
<keyword evidence="1" id="KW-0472">Membrane</keyword>
<feature type="domain" description="Inner membrane protein YgaP-like transmembrane" evidence="2">
    <location>
        <begin position="1"/>
        <end position="58"/>
    </location>
</feature>
<keyword evidence="4" id="KW-1185">Reference proteome</keyword>
<dbReference type="InterPro" id="IPR021309">
    <property type="entry name" value="YgaP-like_TM"/>
</dbReference>
<gene>
    <name evidence="3" type="ORF">CR164_10855</name>
</gene>
<accession>A0A317T532</accession>
<reference evidence="4" key="1">
    <citation type="submission" date="2017-10" db="EMBL/GenBank/DDBJ databases">
        <authorList>
            <person name="Gaisin V.A."/>
            <person name="Rysina M.S."/>
            <person name="Grouzdev D.S."/>
        </authorList>
    </citation>
    <scope>NUCLEOTIDE SEQUENCE [LARGE SCALE GENOMIC DNA]</scope>
    <source>
        <strain evidence="4">V1</strain>
    </source>
</reference>
<feature type="transmembrane region" description="Helical" evidence="1">
    <location>
        <begin position="12"/>
        <end position="30"/>
    </location>
</feature>
<evidence type="ECO:0000313" key="4">
    <source>
        <dbReference type="Proteomes" id="UP000246278"/>
    </source>
</evidence>
<dbReference type="Proteomes" id="UP000246278">
    <property type="component" value="Unassembled WGS sequence"/>
</dbReference>
<organism evidence="3 4">
    <name type="scientific">Prosthecochloris marina</name>
    <dbReference type="NCBI Taxonomy" id="2017681"/>
    <lineage>
        <taxon>Bacteria</taxon>
        <taxon>Pseudomonadati</taxon>
        <taxon>Chlorobiota</taxon>
        <taxon>Chlorobiia</taxon>
        <taxon>Chlorobiales</taxon>
        <taxon>Chlorobiaceae</taxon>
        <taxon>Prosthecochloris</taxon>
    </lineage>
</organism>
<evidence type="ECO:0000259" key="2">
    <source>
        <dbReference type="Pfam" id="PF11127"/>
    </source>
</evidence>
<dbReference type="EMBL" id="PDNZ01000008">
    <property type="protein sequence ID" value="PWW81330.1"/>
    <property type="molecule type" value="Genomic_DNA"/>
</dbReference>
<dbReference type="OrthoDB" id="9804804at2"/>
<proteinExistence type="predicted"/>
<dbReference type="AlphaFoldDB" id="A0A317T532"/>
<comment type="caution">
    <text evidence="3">The sequence shown here is derived from an EMBL/GenBank/DDBJ whole genome shotgun (WGS) entry which is preliminary data.</text>
</comment>
<protein>
    <recommendedName>
        <fullName evidence="2">Inner membrane protein YgaP-like transmembrane domain-containing protein</fullName>
    </recommendedName>
</protein>
<keyword evidence="1" id="KW-0812">Transmembrane</keyword>
<dbReference type="Pfam" id="PF11127">
    <property type="entry name" value="YgaP-like_TM"/>
    <property type="match status" value="1"/>
</dbReference>